<proteinExistence type="predicted"/>
<gene>
    <name evidence="1" type="ORF">HCUR_01589</name>
</gene>
<protein>
    <submittedName>
        <fullName evidence="1">Uncharacterized protein</fullName>
    </submittedName>
</protein>
<keyword evidence="2" id="KW-1185">Reference proteome</keyword>
<accession>A0A2S5R6Q2</accession>
<organism evidence="1 2">
    <name type="scientific">Holospora curviuscula</name>
    <dbReference type="NCBI Taxonomy" id="1082868"/>
    <lineage>
        <taxon>Bacteria</taxon>
        <taxon>Pseudomonadati</taxon>
        <taxon>Pseudomonadota</taxon>
        <taxon>Alphaproteobacteria</taxon>
        <taxon>Holosporales</taxon>
        <taxon>Holosporaceae</taxon>
        <taxon>Holospora</taxon>
    </lineage>
</organism>
<sequence>MFAKRWVLERTLAWLNHYPRLSTEYEIALAAVENRVRIANPQIRVLSINKITSYLLF</sequence>
<comment type="caution">
    <text evidence="1">The sequence shown here is derived from an EMBL/GenBank/DDBJ whole genome shotgun (WGS) entry which is preliminary data.</text>
</comment>
<dbReference type="EMBL" id="PHHC01000151">
    <property type="protein sequence ID" value="PPE02980.1"/>
    <property type="molecule type" value="Genomic_DNA"/>
</dbReference>
<name>A0A2S5R6Q2_9PROT</name>
<dbReference type="Proteomes" id="UP000239425">
    <property type="component" value="Unassembled WGS sequence"/>
</dbReference>
<reference evidence="1 2" key="1">
    <citation type="submission" date="2017-11" db="EMBL/GenBank/DDBJ databases">
        <title>Comparative genomic analysis of Holospora spp., intranuclear symbionts of paramecia.</title>
        <authorList>
            <person name="Garushyants S.K."/>
            <person name="Beliavskaya A."/>
            <person name="Malko D.B."/>
            <person name="Logacheva M.D."/>
            <person name="Rautian M.S."/>
            <person name="Gelfand M.S."/>
        </authorList>
    </citation>
    <scope>NUCLEOTIDE SEQUENCE [LARGE SCALE GENOMIC DNA]</scope>
    <source>
        <strain evidence="2">02AZ16</strain>
    </source>
</reference>
<evidence type="ECO:0000313" key="1">
    <source>
        <dbReference type="EMBL" id="PPE02980.1"/>
    </source>
</evidence>
<dbReference type="AlphaFoldDB" id="A0A2S5R6Q2"/>
<evidence type="ECO:0000313" key="2">
    <source>
        <dbReference type="Proteomes" id="UP000239425"/>
    </source>
</evidence>